<feature type="transmembrane region" description="Helical" evidence="2">
    <location>
        <begin position="457"/>
        <end position="477"/>
    </location>
</feature>
<keyword evidence="2" id="KW-0812">Transmembrane</keyword>
<reference evidence="3 4" key="1">
    <citation type="submission" date="2019-01" db="EMBL/GenBank/DDBJ databases">
        <title>Draft genome sequence of Psathyrella aberdarensis IHI B618.</title>
        <authorList>
            <person name="Buettner E."/>
            <person name="Kellner H."/>
        </authorList>
    </citation>
    <scope>NUCLEOTIDE SEQUENCE [LARGE SCALE GENOMIC DNA]</scope>
    <source>
        <strain evidence="3 4">IHI B618</strain>
    </source>
</reference>
<evidence type="ECO:0000256" key="2">
    <source>
        <dbReference type="SAM" id="Phobius"/>
    </source>
</evidence>
<dbReference type="SUPFAM" id="SSF51126">
    <property type="entry name" value="Pectin lyase-like"/>
    <property type="match status" value="1"/>
</dbReference>
<dbReference type="InterPro" id="IPR012334">
    <property type="entry name" value="Pectin_lyas_fold"/>
</dbReference>
<dbReference type="InterPro" id="IPR006626">
    <property type="entry name" value="PbH1"/>
</dbReference>
<dbReference type="OrthoDB" id="2587928at2759"/>
<proteinExistence type="predicted"/>
<sequence>MNSGQSPHSPSVNRRHKQGGLSRRADDCEPADPANTVTDRLNNALRNGGAGYTLRLCPNQRYFIQAPILFSQPNQEISTAGYPRGDERAMLVVSGPVADGKGHTIAVDGTCNDCDGVKLRNIQIDGTRGDASPTDGGGNIEMGGDNSNQLIEYVRSFNPRSWTCLHIAEGPLTCNNVVVQNNDLGPCGVDTFQQWADGISIACRNSVVRDNMIQGATDGGIVVFGSPGTLIENNTIWVLNQTLLGGINLVDYNPFSGDYTNTIVRNNAILGGFANDGQTASDTRGSNYESAIIKIGIAIGPRTWFGDRFGQNRNRGGVVQNNKLAGAFSYGIAVTSADDFTITGNTLLGNTTFIGAKGPNCSDTDHVPTPGPWIVDWATVGTDMNAGSGKMQGDLVGISDGDSLTCVLPPNGGDFWPFGSNPSNSSSSSGSGSGSGSGSNSGSNGGGGSGGGGGGNAAGIGIGVVVALLAVGVIGFFGRRWWMKKQEDKAHYNAAREMAQRSEYTQRLE</sequence>
<feature type="region of interest" description="Disordered" evidence="1">
    <location>
        <begin position="1"/>
        <end position="35"/>
    </location>
</feature>
<feature type="region of interest" description="Disordered" evidence="1">
    <location>
        <begin position="417"/>
        <end position="452"/>
    </location>
</feature>
<evidence type="ECO:0000313" key="3">
    <source>
        <dbReference type="EMBL" id="RXW15112.1"/>
    </source>
</evidence>
<keyword evidence="2" id="KW-1133">Transmembrane helix</keyword>
<feature type="compositionally biased region" description="Low complexity" evidence="1">
    <location>
        <begin position="419"/>
        <end position="430"/>
    </location>
</feature>
<dbReference type="EMBL" id="SDEE01000598">
    <property type="protein sequence ID" value="RXW15112.1"/>
    <property type="molecule type" value="Genomic_DNA"/>
</dbReference>
<dbReference type="Gene3D" id="2.160.20.10">
    <property type="entry name" value="Single-stranded right-handed beta-helix, Pectin lyase-like"/>
    <property type="match status" value="1"/>
</dbReference>
<accession>A0A4Q2D881</accession>
<comment type="caution">
    <text evidence="3">The sequence shown here is derived from an EMBL/GenBank/DDBJ whole genome shotgun (WGS) entry which is preliminary data.</text>
</comment>
<dbReference type="AlphaFoldDB" id="A0A4Q2D881"/>
<dbReference type="InterPro" id="IPR011050">
    <property type="entry name" value="Pectin_lyase_fold/virulence"/>
</dbReference>
<name>A0A4Q2D881_9AGAR</name>
<gene>
    <name evidence="3" type="ORF">EST38_g10745</name>
</gene>
<keyword evidence="2" id="KW-0472">Membrane</keyword>
<evidence type="ECO:0000313" key="4">
    <source>
        <dbReference type="Proteomes" id="UP000290288"/>
    </source>
</evidence>
<dbReference type="Proteomes" id="UP000290288">
    <property type="component" value="Unassembled WGS sequence"/>
</dbReference>
<dbReference type="SMART" id="SM00710">
    <property type="entry name" value="PbH1"/>
    <property type="match status" value="5"/>
</dbReference>
<protein>
    <submittedName>
        <fullName evidence="3">Uncharacterized protein</fullName>
    </submittedName>
</protein>
<organism evidence="3 4">
    <name type="scientific">Candolleomyces aberdarensis</name>
    <dbReference type="NCBI Taxonomy" id="2316362"/>
    <lineage>
        <taxon>Eukaryota</taxon>
        <taxon>Fungi</taxon>
        <taxon>Dikarya</taxon>
        <taxon>Basidiomycota</taxon>
        <taxon>Agaricomycotina</taxon>
        <taxon>Agaricomycetes</taxon>
        <taxon>Agaricomycetidae</taxon>
        <taxon>Agaricales</taxon>
        <taxon>Agaricineae</taxon>
        <taxon>Psathyrellaceae</taxon>
        <taxon>Candolleomyces</taxon>
    </lineage>
</organism>
<keyword evidence="4" id="KW-1185">Reference proteome</keyword>
<feature type="compositionally biased region" description="Gly residues" evidence="1">
    <location>
        <begin position="431"/>
        <end position="452"/>
    </location>
</feature>
<dbReference type="STRING" id="2316362.A0A4Q2D881"/>
<evidence type="ECO:0000256" key="1">
    <source>
        <dbReference type="SAM" id="MobiDB-lite"/>
    </source>
</evidence>
<feature type="compositionally biased region" description="Polar residues" evidence="1">
    <location>
        <begin position="1"/>
        <end position="12"/>
    </location>
</feature>